<reference evidence="2 3" key="1">
    <citation type="submission" date="2017-08" db="EMBL/GenBank/DDBJ databases">
        <title>Substantial Increase in Enzyme Production by Combined Drug-Resistance Mutations in Paenibacillus agaridevorans.</title>
        <authorList>
            <person name="Tanaka Y."/>
            <person name="Funane K."/>
            <person name="Hosaka T."/>
            <person name="Shiwa Y."/>
            <person name="Fujita N."/>
            <person name="Miyazaki T."/>
            <person name="Yoshikawa H."/>
            <person name="Murakami K."/>
            <person name="Kasahara K."/>
            <person name="Inaoka T."/>
            <person name="Hiraga Y."/>
            <person name="Ochi K."/>
        </authorList>
    </citation>
    <scope>NUCLEOTIDE SEQUENCE [LARGE SCALE GENOMIC DNA]</scope>
    <source>
        <strain evidence="2 3">T-3040</strain>
    </source>
</reference>
<organism evidence="2 3">
    <name type="scientific">Paenibacillus agaridevorans</name>
    <dbReference type="NCBI Taxonomy" id="171404"/>
    <lineage>
        <taxon>Bacteria</taxon>
        <taxon>Bacillati</taxon>
        <taxon>Bacillota</taxon>
        <taxon>Bacilli</taxon>
        <taxon>Bacillales</taxon>
        <taxon>Paenibacillaceae</taxon>
        <taxon>Paenibacillus</taxon>
    </lineage>
</organism>
<accession>A0A2R5EHG2</accession>
<dbReference type="PROSITE" id="PS51186">
    <property type="entry name" value="GNAT"/>
    <property type="match status" value="1"/>
</dbReference>
<dbReference type="EMBL" id="BDQX01000033">
    <property type="protein sequence ID" value="GBG05947.1"/>
    <property type="molecule type" value="Genomic_DNA"/>
</dbReference>
<evidence type="ECO:0000259" key="1">
    <source>
        <dbReference type="PROSITE" id="PS51186"/>
    </source>
</evidence>
<keyword evidence="2" id="KW-0808">Transferase</keyword>
<comment type="caution">
    <text evidence="2">The sequence shown here is derived from an EMBL/GenBank/DDBJ whole genome shotgun (WGS) entry which is preliminary data.</text>
</comment>
<dbReference type="GO" id="GO:0016747">
    <property type="term" value="F:acyltransferase activity, transferring groups other than amino-acyl groups"/>
    <property type="evidence" value="ECO:0007669"/>
    <property type="project" value="InterPro"/>
</dbReference>
<protein>
    <submittedName>
        <fullName evidence="2">Putative N-acetyltransferase</fullName>
    </submittedName>
</protein>
<dbReference type="Pfam" id="PF00583">
    <property type="entry name" value="Acetyltransf_1"/>
    <property type="match status" value="1"/>
</dbReference>
<dbReference type="Gene3D" id="3.40.630.30">
    <property type="match status" value="1"/>
</dbReference>
<keyword evidence="3" id="KW-1185">Reference proteome</keyword>
<dbReference type="Proteomes" id="UP000245202">
    <property type="component" value="Unassembled WGS sequence"/>
</dbReference>
<evidence type="ECO:0000313" key="2">
    <source>
        <dbReference type="EMBL" id="GBG05947.1"/>
    </source>
</evidence>
<feature type="domain" description="N-acetyltransferase" evidence="1">
    <location>
        <begin position="1"/>
        <end position="125"/>
    </location>
</feature>
<dbReference type="AlphaFoldDB" id="A0A2R5EHG2"/>
<dbReference type="InterPro" id="IPR016181">
    <property type="entry name" value="Acyl_CoA_acyltransferase"/>
</dbReference>
<dbReference type="SUPFAM" id="SSF55729">
    <property type="entry name" value="Acyl-CoA N-acyltransferases (Nat)"/>
    <property type="match status" value="1"/>
</dbReference>
<sequence length="125" mass="13894">MQQDGIEFGDPVLRAEQYGAILDERQRLIGYAQFFPMGSVTRLGLGLYPDLCGQGVGSSVVGLMAAEALRRCPGNEIDLEVLVWNVRAIRAYEKAGFSITDTYLRPSFSGGEPEWFHCMVYEAPR</sequence>
<name>A0A2R5EHG2_9BACL</name>
<dbReference type="InterPro" id="IPR000182">
    <property type="entry name" value="GNAT_dom"/>
</dbReference>
<proteinExistence type="predicted"/>
<evidence type="ECO:0000313" key="3">
    <source>
        <dbReference type="Proteomes" id="UP000245202"/>
    </source>
</evidence>
<gene>
    <name evidence="2" type="ORF">PAT3040_00433</name>
</gene>